<evidence type="ECO:0000313" key="1">
    <source>
        <dbReference type="EMBL" id="CAB1433068.1"/>
    </source>
</evidence>
<comment type="caution">
    <text evidence="1">The sequence shown here is derived from an EMBL/GenBank/DDBJ whole genome shotgun (WGS) entry which is preliminary data.</text>
</comment>
<dbReference type="EMBL" id="CADEAL010001514">
    <property type="protein sequence ID" value="CAB1433068.1"/>
    <property type="molecule type" value="Genomic_DNA"/>
</dbReference>
<reference evidence="1" key="1">
    <citation type="submission" date="2020-03" db="EMBL/GenBank/DDBJ databases">
        <authorList>
            <person name="Weist P."/>
        </authorList>
    </citation>
    <scope>NUCLEOTIDE SEQUENCE</scope>
</reference>
<organism evidence="1 2">
    <name type="scientific">Pleuronectes platessa</name>
    <name type="common">European plaice</name>
    <dbReference type="NCBI Taxonomy" id="8262"/>
    <lineage>
        <taxon>Eukaryota</taxon>
        <taxon>Metazoa</taxon>
        <taxon>Chordata</taxon>
        <taxon>Craniata</taxon>
        <taxon>Vertebrata</taxon>
        <taxon>Euteleostomi</taxon>
        <taxon>Actinopterygii</taxon>
        <taxon>Neopterygii</taxon>
        <taxon>Teleostei</taxon>
        <taxon>Neoteleostei</taxon>
        <taxon>Acanthomorphata</taxon>
        <taxon>Carangaria</taxon>
        <taxon>Pleuronectiformes</taxon>
        <taxon>Pleuronectoidei</taxon>
        <taxon>Pleuronectidae</taxon>
        <taxon>Pleuronectes</taxon>
    </lineage>
</organism>
<gene>
    <name evidence="1" type="ORF">PLEPLA_LOCUS21156</name>
</gene>
<accession>A0A9N7YPH1</accession>
<dbReference type="Proteomes" id="UP001153269">
    <property type="component" value="Unassembled WGS sequence"/>
</dbReference>
<sequence length="89" mass="9584">MQPRGGEEKAGHCLGNMFWVYRVRAGAGSGVAFLQELEDALLPVTRIIIISPVETPLIEQFLSLPLLPSDSSLIKRRGGEGGENHVGVT</sequence>
<proteinExistence type="predicted"/>
<keyword evidence="2" id="KW-1185">Reference proteome</keyword>
<protein>
    <submittedName>
        <fullName evidence="1">Uncharacterized protein</fullName>
    </submittedName>
</protein>
<dbReference type="AlphaFoldDB" id="A0A9N7YPH1"/>
<evidence type="ECO:0000313" key="2">
    <source>
        <dbReference type="Proteomes" id="UP001153269"/>
    </source>
</evidence>
<name>A0A9N7YPH1_PLEPL</name>